<dbReference type="UniPathway" id="UPA00056">
    <property type="reaction ID" value="UER00094"/>
</dbReference>
<feature type="binding site" evidence="9">
    <location>
        <begin position="90"/>
        <end position="100"/>
    </location>
    <ligand>
        <name>ATP</name>
        <dbReference type="ChEBI" id="CHEBI:30616"/>
    </ligand>
</feature>
<dbReference type="InterPro" id="IPR013750">
    <property type="entry name" value="GHMP_kinase_C_dom"/>
</dbReference>
<dbReference type="Proteomes" id="UP000242881">
    <property type="component" value="Unassembled WGS sequence"/>
</dbReference>
<dbReference type="GO" id="GO:0019288">
    <property type="term" value="P:isopentenyl diphosphate biosynthetic process, methylerythritol 4-phosphate pathway"/>
    <property type="evidence" value="ECO:0007669"/>
    <property type="project" value="UniProtKB-UniRule"/>
</dbReference>
<keyword evidence="4 9" id="KW-0808">Transferase</keyword>
<accession>A0A2J6WRQ2</accession>
<feature type="domain" description="GHMP kinase C-terminal" evidence="11">
    <location>
        <begin position="207"/>
        <end position="265"/>
    </location>
</feature>
<evidence type="ECO:0000256" key="5">
    <source>
        <dbReference type="ARBA" id="ARBA00022741"/>
    </source>
</evidence>
<dbReference type="GO" id="GO:0005524">
    <property type="term" value="F:ATP binding"/>
    <property type="evidence" value="ECO:0007669"/>
    <property type="project" value="UniProtKB-UniRule"/>
</dbReference>
<evidence type="ECO:0000256" key="7">
    <source>
        <dbReference type="ARBA" id="ARBA00022840"/>
    </source>
</evidence>
<keyword evidence="7 9" id="KW-0067">ATP-binding</keyword>
<dbReference type="InterPro" id="IPR006204">
    <property type="entry name" value="GHMP_kinase_N_dom"/>
</dbReference>
<protein>
    <recommendedName>
        <fullName evidence="3 9">4-diphosphocytidyl-2-C-methyl-D-erythritol kinase</fullName>
        <shortName evidence="9">CMK</shortName>
        <ecNumber evidence="2 9">2.7.1.148</ecNumber>
    </recommendedName>
    <alternativeName>
        <fullName evidence="8 9">4-(cytidine-5'-diphospho)-2-C-methyl-D-erythritol kinase</fullName>
    </alternativeName>
</protein>
<dbReference type="InterPro" id="IPR036554">
    <property type="entry name" value="GHMP_kinase_C_sf"/>
</dbReference>
<dbReference type="SUPFAM" id="SSF54211">
    <property type="entry name" value="Ribosomal protein S5 domain 2-like"/>
    <property type="match status" value="1"/>
</dbReference>
<dbReference type="NCBIfam" id="TIGR00154">
    <property type="entry name" value="ispE"/>
    <property type="match status" value="1"/>
</dbReference>
<organism evidence="12 13">
    <name type="scientific">Calditerrivibrio nitroreducens</name>
    <dbReference type="NCBI Taxonomy" id="477976"/>
    <lineage>
        <taxon>Bacteria</taxon>
        <taxon>Pseudomonadati</taxon>
        <taxon>Deferribacterota</taxon>
        <taxon>Deferribacteres</taxon>
        <taxon>Deferribacterales</taxon>
        <taxon>Calditerrivibrionaceae</taxon>
    </lineage>
</organism>
<evidence type="ECO:0000256" key="6">
    <source>
        <dbReference type="ARBA" id="ARBA00022777"/>
    </source>
</evidence>
<dbReference type="EC" id="2.7.1.148" evidence="2 9"/>
<dbReference type="Pfam" id="PF08544">
    <property type="entry name" value="GHMP_kinases_C"/>
    <property type="match status" value="1"/>
</dbReference>
<dbReference type="Gene3D" id="3.30.230.10">
    <property type="match status" value="1"/>
</dbReference>
<dbReference type="RefSeq" id="WP_424604593.1">
    <property type="nucleotide sequence ID" value="NZ_JBNAVA010000001.1"/>
</dbReference>
<keyword evidence="9" id="KW-0414">Isoprene biosynthesis</keyword>
<evidence type="ECO:0000313" key="12">
    <source>
        <dbReference type="EMBL" id="PMP73054.1"/>
    </source>
</evidence>
<comment type="similarity">
    <text evidence="1 9">Belongs to the GHMP kinase family. IspE subfamily.</text>
</comment>
<comment type="catalytic activity">
    <reaction evidence="9">
        <text>4-CDP-2-C-methyl-D-erythritol + ATP = 4-CDP-2-C-methyl-D-erythritol 2-phosphate + ADP + H(+)</text>
        <dbReference type="Rhea" id="RHEA:18437"/>
        <dbReference type="ChEBI" id="CHEBI:15378"/>
        <dbReference type="ChEBI" id="CHEBI:30616"/>
        <dbReference type="ChEBI" id="CHEBI:57823"/>
        <dbReference type="ChEBI" id="CHEBI:57919"/>
        <dbReference type="ChEBI" id="CHEBI:456216"/>
        <dbReference type="EC" id="2.7.1.148"/>
    </reaction>
</comment>
<gene>
    <name evidence="9 12" type="primary">ispE</name>
    <name evidence="12" type="ORF">C0187_00120</name>
</gene>
<sequence length="277" mass="31426">MDFIRSYAKINIFLHIINKRSDGYHDIFSLMAKIGLYDTVFVEKSDRFEIDSNVRWLPTDENNIVYKVYQKVKEIYDIPPVRFKIFKNIPAGAGLGGGSSNAEAGLTLLDVYFGLNMGYQEKMDVLKSVGSDTAFFLVKDGVAYAEGRGEIVSKGPLLPKAKILLVKPPFSVSTKEAYAGVKLRLTNNYNEDKIKSFVGYGDMIKMQENDFEYTIFEKYPELSWIKNMLIKFGADGALMSGSGSTVYGVFSNENKMNEAERFFRKLNIYWTLKTTIL</sequence>
<dbReference type="EMBL" id="PNIN01000002">
    <property type="protein sequence ID" value="PMP73054.1"/>
    <property type="molecule type" value="Genomic_DNA"/>
</dbReference>
<dbReference type="InterPro" id="IPR014721">
    <property type="entry name" value="Ribsml_uS5_D2-typ_fold_subgr"/>
</dbReference>
<dbReference type="PIRSF" id="PIRSF010376">
    <property type="entry name" value="IspE"/>
    <property type="match status" value="1"/>
</dbReference>
<dbReference type="InterPro" id="IPR020568">
    <property type="entry name" value="Ribosomal_Su5_D2-typ_SF"/>
</dbReference>
<evidence type="ECO:0000259" key="11">
    <source>
        <dbReference type="Pfam" id="PF08544"/>
    </source>
</evidence>
<evidence type="ECO:0000256" key="1">
    <source>
        <dbReference type="ARBA" id="ARBA00009684"/>
    </source>
</evidence>
<feature type="active site" evidence="9">
    <location>
        <position position="132"/>
    </location>
</feature>
<evidence type="ECO:0000256" key="9">
    <source>
        <dbReference type="HAMAP-Rule" id="MF_00061"/>
    </source>
</evidence>
<dbReference type="SUPFAM" id="SSF55060">
    <property type="entry name" value="GHMP Kinase, C-terminal domain"/>
    <property type="match status" value="1"/>
</dbReference>
<comment type="function">
    <text evidence="9">Catalyzes the phosphorylation of the position 2 hydroxy group of 4-diphosphocytidyl-2C-methyl-D-erythritol.</text>
</comment>
<dbReference type="AlphaFoldDB" id="A0A2J6WRQ2"/>
<evidence type="ECO:0000256" key="8">
    <source>
        <dbReference type="ARBA" id="ARBA00032554"/>
    </source>
</evidence>
<evidence type="ECO:0000256" key="2">
    <source>
        <dbReference type="ARBA" id="ARBA00012052"/>
    </source>
</evidence>
<evidence type="ECO:0000313" key="13">
    <source>
        <dbReference type="Proteomes" id="UP000242881"/>
    </source>
</evidence>
<name>A0A2J6WRQ2_9BACT</name>
<dbReference type="Pfam" id="PF00288">
    <property type="entry name" value="GHMP_kinases_N"/>
    <property type="match status" value="1"/>
</dbReference>
<feature type="active site" evidence="9">
    <location>
        <position position="9"/>
    </location>
</feature>
<feature type="domain" description="GHMP kinase N-terminal" evidence="10">
    <location>
        <begin position="63"/>
        <end position="137"/>
    </location>
</feature>
<evidence type="ECO:0000256" key="4">
    <source>
        <dbReference type="ARBA" id="ARBA00022679"/>
    </source>
</evidence>
<dbReference type="HAMAP" id="MF_00061">
    <property type="entry name" value="IspE"/>
    <property type="match status" value="1"/>
</dbReference>
<keyword evidence="6 9" id="KW-0418">Kinase</keyword>
<dbReference type="InterPro" id="IPR004424">
    <property type="entry name" value="IspE"/>
</dbReference>
<evidence type="ECO:0000256" key="3">
    <source>
        <dbReference type="ARBA" id="ARBA00017473"/>
    </source>
</evidence>
<evidence type="ECO:0000259" key="10">
    <source>
        <dbReference type="Pfam" id="PF00288"/>
    </source>
</evidence>
<dbReference type="PANTHER" id="PTHR43527:SF2">
    <property type="entry name" value="4-DIPHOSPHOCYTIDYL-2-C-METHYL-D-ERYTHRITOL KINASE, CHLOROPLASTIC"/>
    <property type="match status" value="1"/>
</dbReference>
<dbReference type="PANTHER" id="PTHR43527">
    <property type="entry name" value="4-DIPHOSPHOCYTIDYL-2-C-METHYL-D-ERYTHRITOL KINASE, CHLOROPLASTIC"/>
    <property type="match status" value="1"/>
</dbReference>
<keyword evidence="5 9" id="KW-0547">Nucleotide-binding</keyword>
<dbReference type="GO" id="GO:0050515">
    <property type="term" value="F:4-(cytidine 5'-diphospho)-2-C-methyl-D-erythritol kinase activity"/>
    <property type="evidence" value="ECO:0007669"/>
    <property type="project" value="UniProtKB-UniRule"/>
</dbReference>
<proteinExistence type="inferred from homology"/>
<dbReference type="Gene3D" id="3.30.70.890">
    <property type="entry name" value="GHMP kinase, C-terminal domain"/>
    <property type="match status" value="1"/>
</dbReference>
<comment type="pathway">
    <text evidence="9">Isoprenoid biosynthesis; isopentenyl diphosphate biosynthesis via DXP pathway; isopentenyl diphosphate from 1-deoxy-D-xylulose 5-phosphate: step 3/6.</text>
</comment>
<reference evidence="12 13" key="1">
    <citation type="submission" date="2018-01" db="EMBL/GenBank/DDBJ databases">
        <title>Metagenomic assembled genomes from two thermal pools in the Uzon Caldera, Kamchatka, Russia.</title>
        <authorList>
            <person name="Wilkins L."/>
            <person name="Ettinger C."/>
        </authorList>
    </citation>
    <scope>NUCLEOTIDE SEQUENCE [LARGE SCALE GENOMIC DNA]</scope>
    <source>
        <strain evidence="12">ZAV-05</strain>
    </source>
</reference>
<comment type="caution">
    <text evidence="12">The sequence shown here is derived from an EMBL/GenBank/DDBJ whole genome shotgun (WGS) entry which is preliminary data.</text>
</comment>
<dbReference type="GO" id="GO:0016114">
    <property type="term" value="P:terpenoid biosynthetic process"/>
    <property type="evidence" value="ECO:0007669"/>
    <property type="project" value="UniProtKB-UniRule"/>
</dbReference>